<accession>A0A2G8K9S3</accession>
<name>A0A2G8K9S3_STIJA</name>
<dbReference type="PROSITE" id="PS50806">
    <property type="entry name" value="KRAB_RELATED"/>
    <property type="match status" value="1"/>
</dbReference>
<evidence type="ECO:0000259" key="2">
    <source>
        <dbReference type="PROSITE" id="PS50806"/>
    </source>
</evidence>
<evidence type="ECO:0000313" key="4">
    <source>
        <dbReference type="Proteomes" id="UP000230750"/>
    </source>
</evidence>
<evidence type="ECO:0000256" key="1">
    <source>
        <dbReference type="SAM" id="MobiDB-lite"/>
    </source>
</evidence>
<evidence type="ECO:0000313" key="3">
    <source>
        <dbReference type="EMBL" id="PIK44737.1"/>
    </source>
</evidence>
<dbReference type="EMBL" id="MRZV01000758">
    <property type="protein sequence ID" value="PIK44737.1"/>
    <property type="molecule type" value="Genomic_DNA"/>
</dbReference>
<dbReference type="SUPFAM" id="SSF109640">
    <property type="entry name" value="KRAB domain (Kruppel-associated box)"/>
    <property type="match status" value="1"/>
</dbReference>
<reference evidence="3 4" key="1">
    <citation type="journal article" date="2017" name="PLoS Biol.">
        <title>The sea cucumber genome provides insights into morphological evolution and visceral regeneration.</title>
        <authorList>
            <person name="Zhang X."/>
            <person name="Sun L."/>
            <person name="Yuan J."/>
            <person name="Sun Y."/>
            <person name="Gao Y."/>
            <person name="Zhang L."/>
            <person name="Li S."/>
            <person name="Dai H."/>
            <person name="Hamel J.F."/>
            <person name="Liu C."/>
            <person name="Yu Y."/>
            <person name="Liu S."/>
            <person name="Lin W."/>
            <person name="Guo K."/>
            <person name="Jin S."/>
            <person name="Xu P."/>
            <person name="Storey K.B."/>
            <person name="Huan P."/>
            <person name="Zhang T."/>
            <person name="Zhou Y."/>
            <person name="Zhang J."/>
            <person name="Lin C."/>
            <person name="Li X."/>
            <person name="Xing L."/>
            <person name="Huo D."/>
            <person name="Sun M."/>
            <person name="Wang L."/>
            <person name="Mercier A."/>
            <person name="Li F."/>
            <person name="Yang H."/>
            <person name="Xiang J."/>
        </authorList>
    </citation>
    <scope>NUCLEOTIDE SEQUENCE [LARGE SCALE GENOMIC DNA]</scope>
    <source>
        <strain evidence="3">Shaxun</strain>
        <tissue evidence="3">Muscle</tissue>
    </source>
</reference>
<dbReference type="PANTHER" id="PTHR14112">
    <property type="entry name" value="SYNOVIAL SARCOMA, X MEMBER"/>
    <property type="match status" value="1"/>
</dbReference>
<feature type="domain" description="KRAB-related" evidence="2">
    <location>
        <begin position="8"/>
        <end position="71"/>
    </location>
</feature>
<dbReference type="InterPro" id="IPR036051">
    <property type="entry name" value="KRAB_dom_sf"/>
</dbReference>
<dbReference type="GO" id="GO:0006355">
    <property type="term" value="P:regulation of DNA-templated transcription"/>
    <property type="evidence" value="ECO:0007669"/>
    <property type="project" value="InterPro"/>
</dbReference>
<protein>
    <recommendedName>
        <fullName evidence="2">KRAB-related domain-containing protein</fullName>
    </recommendedName>
</protein>
<gene>
    <name evidence="3" type="ORF">BSL78_18409</name>
</gene>
<dbReference type="OrthoDB" id="10067611at2759"/>
<dbReference type="AlphaFoldDB" id="A0A2G8K9S3"/>
<sequence length="124" mass="14648">MIMSMSSKEDKEYGDLRQFFTAQGWAELSSYEKLRLQNMKRNYEMMVQIGLTVSMPEFMTQKRRQTRKRSRDDSDDDINDDDWRPTKKVVIKPGRRSKSKLQLSTNQTVCNNQPQLSFVLIDNS</sequence>
<dbReference type="InterPro" id="IPR003655">
    <property type="entry name" value="aKRAB"/>
</dbReference>
<comment type="caution">
    <text evidence="3">The sequence shown here is derived from an EMBL/GenBank/DDBJ whole genome shotgun (WGS) entry which is preliminary data.</text>
</comment>
<dbReference type="PANTHER" id="PTHR14112:SF1">
    <property type="entry name" value="KRAB-RELATED DOMAIN-CONTAINING PROTEIN"/>
    <property type="match status" value="1"/>
</dbReference>
<feature type="compositionally biased region" description="Basic residues" evidence="1">
    <location>
        <begin position="86"/>
        <end position="99"/>
    </location>
</feature>
<dbReference type="STRING" id="307972.A0A2G8K9S3"/>
<keyword evidence="4" id="KW-1185">Reference proteome</keyword>
<organism evidence="3 4">
    <name type="scientific">Stichopus japonicus</name>
    <name type="common">Sea cucumber</name>
    <dbReference type="NCBI Taxonomy" id="307972"/>
    <lineage>
        <taxon>Eukaryota</taxon>
        <taxon>Metazoa</taxon>
        <taxon>Echinodermata</taxon>
        <taxon>Eleutherozoa</taxon>
        <taxon>Echinozoa</taxon>
        <taxon>Holothuroidea</taxon>
        <taxon>Aspidochirotacea</taxon>
        <taxon>Aspidochirotida</taxon>
        <taxon>Stichopodidae</taxon>
        <taxon>Apostichopus</taxon>
    </lineage>
</organism>
<dbReference type="Proteomes" id="UP000230750">
    <property type="component" value="Unassembled WGS sequence"/>
</dbReference>
<feature type="region of interest" description="Disordered" evidence="1">
    <location>
        <begin position="57"/>
        <end position="103"/>
    </location>
</feature>
<proteinExistence type="predicted"/>